<comment type="pathway">
    <text evidence="1 4">Purine metabolism; IMP biosynthesis via de novo pathway; N(2)-formyl-N(1)-(5-phospho-D-ribosyl)glycinamide from N(1)-(5-phospho-D-ribosyl)glycinamide (10-formyl THF route): step 1/1.</text>
</comment>
<dbReference type="GO" id="GO:0005829">
    <property type="term" value="C:cytosol"/>
    <property type="evidence" value="ECO:0007669"/>
    <property type="project" value="TreeGrafter"/>
</dbReference>
<feature type="binding site" evidence="4">
    <location>
        <position position="106"/>
    </location>
    <ligand>
        <name>(6R)-10-formyltetrahydrofolate</name>
        <dbReference type="ChEBI" id="CHEBI:195366"/>
    </ligand>
</feature>
<dbReference type="EC" id="2.1.2.2" evidence="4"/>
<dbReference type="UniPathway" id="UPA00074">
    <property type="reaction ID" value="UER00126"/>
</dbReference>
<reference evidence="6 7" key="1">
    <citation type="submission" date="2016-09" db="EMBL/GenBank/DDBJ databases">
        <authorList>
            <person name="Capua I."/>
            <person name="De Benedictis P."/>
            <person name="Joannis T."/>
            <person name="Lombin L.H."/>
            <person name="Cattoli G."/>
        </authorList>
    </citation>
    <scope>NUCLEOTIDE SEQUENCE [LARGE SCALE GENOMIC DNA]</scope>
    <source>
        <strain evidence="6 7">UB20</strain>
    </source>
</reference>
<name>A0A1D3UJS2_TANFO</name>
<comment type="similarity">
    <text evidence="4">Belongs to the GART family.</text>
</comment>
<sequence>MNTVFAILSIFAVQRKEFFILQNKFLRQKNSNIAHFYVFCAFLVFGKAMKRMVIFASGDGTNAENIIRYFHDNEMVEVVSVYSENASARVHHRAKRLGIPSITFPKESLSGGTSVLKKLAEDGADFIVLAGFLKKIPDAILRAYPKKILNIHPALLPKHGGKGMYGMRVHQAVVAAGDTESGITIHFINDRYDEGQVVFQARCPVAPTDTPEDVATKVHALEYAHYPAVIERVLLGENLHESF</sequence>
<dbReference type="Gene3D" id="3.40.50.170">
    <property type="entry name" value="Formyl transferase, N-terminal domain"/>
    <property type="match status" value="1"/>
</dbReference>
<feature type="active site" description="Proton donor" evidence="4">
    <location>
        <position position="152"/>
    </location>
</feature>
<dbReference type="Proteomes" id="UP000182057">
    <property type="component" value="Unassembled WGS sequence"/>
</dbReference>
<dbReference type="GO" id="GO:0004644">
    <property type="term" value="F:phosphoribosylglycinamide formyltransferase activity"/>
    <property type="evidence" value="ECO:0007669"/>
    <property type="project" value="UniProtKB-UniRule"/>
</dbReference>
<evidence type="ECO:0000256" key="2">
    <source>
        <dbReference type="ARBA" id="ARBA00022679"/>
    </source>
</evidence>
<proteinExistence type="inferred from homology"/>
<dbReference type="EMBL" id="FMMM01000033">
    <property type="protein sequence ID" value="SCQ20374.1"/>
    <property type="molecule type" value="Genomic_DNA"/>
</dbReference>
<dbReference type="GO" id="GO:0006189">
    <property type="term" value="P:'de novo' IMP biosynthetic process"/>
    <property type="evidence" value="ECO:0007669"/>
    <property type="project" value="UniProtKB-UniRule"/>
</dbReference>
<keyword evidence="3 4" id="KW-0658">Purine biosynthesis</keyword>
<comment type="catalytic activity">
    <reaction evidence="4">
        <text>N(1)-(5-phospho-beta-D-ribosyl)glycinamide + (6R)-10-formyltetrahydrofolate = N(2)-formyl-N(1)-(5-phospho-beta-D-ribosyl)glycinamide + (6S)-5,6,7,8-tetrahydrofolate + H(+)</text>
        <dbReference type="Rhea" id="RHEA:15053"/>
        <dbReference type="ChEBI" id="CHEBI:15378"/>
        <dbReference type="ChEBI" id="CHEBI:57453"/>
        <dbReference type="ChEBI" id="CHEBI:143788"/>
        <dbReference type="ChEBI" id="CHEBI:147286"/>
        <dbReference type="ChEBI" id="CHEBI:195366"/>
        <dbReference type="EC" id="2.1.2.2"/>
    </reaction>
</comment>
<dbReference type="HAMAP" id="MF_01930">
    <property type="entry name" value="PurN"/>
    <property type="match status" value="1"/>
</dbReference>
<evidence type="ECO:0000313" key="6">
    <source>
        <dbReference type="EMBL" id="SCQ20374.1"/>
    </source>
</evidence>
<evidence type="ECO:0000256" key="3">
    <source>
        <dbReference type="ARBA" id="ARBA00022755"/>
    </source>
</evidence>
<comment type="function">
    <text evidence="4">Catalyzes the transfer of a formyl group from 10-formyltetrahydrofolate to 5-phospho-ribosyl-glycinamide (GAR), producing 5-phospho-ribosyl-N-formylglycinamide (FGAR) and tetrahydrofolate.</text>
</comment>
<feature type="binding site" evidence="4">
    <location>
        <begin position="60"/>
        <end position="62"/>
    </location>
    <ligand>
        <name>N(1)-(5-phospho-beta-D-ribosyl)glycinamide</name>
        <dbReference type="ChEBI" id="CHEBI:143788"/>
    </ligand>
</feature>
<dbReference type="PANTHER" id="PTHR43369:SF2">
    <property type="entry name" value="PHOSPHORIBOSYLGLYCINAMIDE FORMYLTRANSFERASE"/>
    <property type="match status" value="1"/>
</dbReference>
<dbReference type="InterPro" id="IPR036477">
    <property type="entry name" value="Formyl_transf_N_sf"/>
</dbReference>
<evidence type="ECO:0000256" key="4">
    <source>
        <dbReference type="HAMAP-Rule" id="MF_01930"/>
    </source>
</evidence>
<protein>
    <recommendedName>
        <fullName evidence="4">Phosphoribosylglycinamide formyltransferase</fullName>
        <ecNumber evidence="4">2.1.2.2</ecNumber>
    </recommendedName>
    <alternativeName>
        <fullName evidence="4">5'-phosphoribosylglycinamide transformylase</fullName>
    </alternativeName>
    <alternativeName>
        <fullName evidence="4">GAR transformylase</fullName>
        <shortName evidence="4">GART</shortName>
    </alternativeName>
</protein>
<evidence type="ECO:0000256" key="1">
    <source>
        <dbReference type="ARBA" id="ARBA00005054"/>
    </source>
</evidence>
<accession>A0A1D3UJS2</accession>
<dbReference type="AlphaFoldDB" id="A0A1D3UJS2"/>
<feature type="binding site" evidence="4">
    <location>
        <position position="150"/>
    </location>
    <ligand>
        <name>(6R)-10-formyltetrahydrofolate</name>
        <dbReference type="ChEBI" id="CHEBI:195366"/>
    </ligand>
</feature>
<dbReference type="PANTHER" id="PTHR43369">
    <property type="entry name" value="PHOSPHORIBOSYLGLYCINAMIDE FORMYLTRANSFERASE"/>
    <property type="match status" value="1"/>
</dbReference>
<keyword evidence="2 4" id="KW-0808">Transferase</keyword>
<dbReference type="InterPro" id="IPR002376">
    <property type="entry name" value="Formyl_transf_N"/>
</dbReference>
<feature type="domain" description="Formyl transferase N-terminal" evidence="5">
    <location>
        <begin position="50"/>
        <end position="230"/>
    </location>
</feature>
<dbReference type="Pfam" id="PF00551">
    <property type="entry name" value="Formyl_trans_N"/>
    <property type="match status" value="1"/>
</dbReference>
<evidence type="ECO:0000313" key="7">
    <source>
        <dbReference type="Proteomes" id="UP000182057"/>
    </source>
</evidence>
<comment type="caution">
    <text evidence="4">Lacks conserved residue(s) required for the propagation of feature annotation.</text>
</comment>
<dbReference type="InterPro" id="IPR004607">
    <property type="entry name" value="GART"/>
</dbReference>
<organism evidence="6 7">
    <name type="scientific">Tannerella forsythia</name>
    <name type="common">Bacteroides forsythus</name>
    <dbReference type="NCBI Taxonomy" id="28112"/>
    <lineage>
        <taxon>Bacteria</taxon>
        <taxon>Pseudomonadati</taxon>
        <taxon>Bacteroidota</taxon>
        <taxon>Bacteroidia</taxon>
        <taxon>Bacteroidales</taxon>
        <taxon>Tannerellaceae</taxon>
        <taxon>Tannerella</taxon>
    </lineage>
</organism>
<dbReference type="SUPFAM" id="SSF53328">
    <property type="entry name" value="Formyltransferase"/>
    <property type="match status" value="1"/>
</dbReference>
<dbReference type="OMA" id="HYVDEGM"/>
<dbReference type="CDD" id="cd08645">
    <property type="entry name" value="FMT_core_GART"/>
    <property type="match status" value="1"/>
</dbReference>
<evidence type="ECO:0000259" key="5">
    <source>
        <dbReference type="Pfam" id="PF00551"/>
    </source>
</evidence>
<gene>
    <name evidence="4 6" type="primary">purN</name>
    <name evidence="6" type="ORF">TFUB20_01030</name>
</gene>
<feature type="site" description="Raises pKa of active site His" evidence="4">
    <location>
        <position position="193"/>
    </location>
</feature>